<name>A0ACB9ZXV7_CATRO</name>
<protein>
    <submittedName>
        <fullName evidence="1">Uncharacterized protein</fullName>
    </submittedName>
</protein>
<keyword evidence="2" id="KW-1185">Reference proteome</keyword>
<dbReference type="Proteomes" id="UP001060085">
    <property type="component" value="Linkage Group LG07"/>
</dbReference>
<comment type="caution">
    <text evidence="1">The sequence shown here is derived from an EMBL/GenBank/DDBJ whole genome shotgun (WGS) entry which is preliminary data.</text>
</comment>
<evidence type="ECO:0000313" key="2">
    <source>
        <dbReference type="Proteomes" id="UP001060085"/>
    </source>
</evidence>
<dbReference type="EMBL" id="CM044707">
    <property type="protein sequence ID" value="KAI5653349.1"/>
    <property type="molecule type" value="Genomic_DNA"/>
</dbReference>
<gene>
    <name evidence="1" type="ORF">M9H77_30536</name>
</gene>
<proteinExistence type="predicted"/>
<reference evidence="2" key="1">
    <citation type="journal article" date="2023" name="Nat. Plants">
        <title>Single-cell RNA sequencing provides a high-resolution roadmap for understanding the multicellular compartmentation of specialized metabolism.</title>
        <authorList>
            <person name="Sun S."/>
            <person name="Shen X."/>
            <person name="Li Y."/>
            <person name="Li Y."/>
            <person name="Wang S."/>
            <person name="Li R."/>
            <person name="Zhang H."/>
            <person name="Shen G."/>
            <person name="Guo B."/>
            <person name="Wei J."/>
            <person name="Xu J."/>
            <person name="St-Pierre B."/>
            <person name="Chen S."/>
            <person name="Sun C."/>
        </authorList>
    </citation>
    <scope>NUCLEOTIDE SEQUENCE [LARGE SCALE GENOMIC DNA]</scope>
</reference>
<accession>A0ACB9ZXV7</accession>
<sequence length="113" mass="12552">MAKEDRDLPLTSVLAVYPHATILVVAFTQFILMQVKSNFRVYSRADEHGAVGGRSSAHKRLAGQNPSRDGGARPINGSMSRLAGFFHLIQTLFSCIFHLYIWGVSEAKEIYIV</sequence>
<organism evidence="1 2">
    <name type="scientific">Catharanthus roseus</name>
    <name type="common">Madagascar periwinkle</name>
    <name type="synonym">Vinca rosea</name>
    <dbReference type="NCBI Taxonomy" id="4058"/>
    <lineage>
        <taxon>Eukaryota</taxon>
        <taxon>Viridiplantae</taxon>
        <taxon>Streptophyta</taxon>
        <taxon>Embryophyta</taxon>
        <taxon>Tracheophyta</taxon>
        <taxon>Spermatophyta</taxon>
        <taxon>Magnoliopsida</taxon>
        <taxon>eudicotyledons</taxon>
        <taxon>Gunneridae</taxon>
        <taxon>Pentapetalae</taxon>
        <taxon>asterids</taxon>
        <taxon>lamiids</taxon>
        <taxon>Gentianales</taxon>
        <taxon>Apocynaceae</taxon>
        <taxon>Rauvolfioideae</taxon>
        <taxon>Vinceae</taxon>
        <taxon>Catharanthinae</taxon>
        <taxon>Catharanthus</taxon>
    </lineage>
</organism>
<evidence type="ECO:0000313" key="1">
    <source>
        <dbReference type="EMBL" id="KAI5653349.1"/>
    </source>
</evidence>